<dbReference type="Proteomes" id="UP001597460">
    <property type="component" value="Unassembled WGS sequence"/>
</dbReference>
<dbReference type="RefSeq" id="WP_390298517.1">
    <property type="nucleotide sequence ID" value="NZ_JBHULI010000003.1"/>
</dbReference>
<evidence type="ECO:0000313" key="4">
    <source>
        <dbReference type="Proteomes" id="UP001597460"/>
    </source>
</evidence>
<reference evidence="4" key="1">
    <citation type="journal article" date="2019" name="Int. J. Syst. Evol. Microbiol.">
        <title>The Global Catalogue of Microorganisms (GCM) 10K type strain sequencing project: providing services to taxonomists for standard genome sequencing and annotation.</title>
        <authorList>
            <consortium name="The Broad Institute Genomics Platform"/>
            <consortium name="The Broad Institute Genome Sequencing Center for Infectious Disease"/>
            <person name="Wu L."/>
            <person name="Ma J."/>
        </authorList>
    </citation>
    <scope>NUCLEOTIDE SEQUENCE [LARGE SCALE GENOMIC DNA]</scope>
    <source>
        <strain evidence="4">KCTC 52042</strain>
    </source>
</reference>
<dbReference type="EMBL" id="JBHULI010000003">
    <property type="protein sequence ID" value="MFD2531447.1"/>
    <property type="molecule type" value="Genomic_DNA"/>
</dbReference>
<organism evidence="3 4">
    <name type="scientific">Gracilimonas halophila</name>
    <dbReference type="NCBI Taxonomy" id="1834464"/>
    <lineage>
        <taxon>Bacteria</taxon>
        <taxon>Pseudomonadati</taxon>
        <taxon>Balneolota</taxon>
        <taxon>Balneolia</taxon>
        <taxon>Balneolales</taxon>
        <taxon>Balneolaceae</taxon>
        <taxon>Gracilimonas</taxon>
    </lineage>
</organism>
<protein>
    <submittedName>
        <fullName evidence="3">SufE family protein</fullName>
    </submittedName>
</protein>
<dbReference type="InterPro" id="IPR003808">
    <property type="entry name" value="Fe-S_metab-assoc_dom"/>
</dbReference>
<sequence length="142" mass="16192">MDIKETEDRIIREFELLSDWQERYKYIIKLGDKLESISDSERVDENLVKGCQSQVWLVADIKDGKVIFKADSDAAITKGLVSLMVRFYSGREPEVILNTPPSFIEKIGMAKHLSPTRANGLASMVKQMKIYAMAFKSRETLS</sequence>
<dbReference type="SUPFAM" id="SSF82649">
    <property type="entry name" value="SufE/NifU"/>
    <property type="match status" value="1"/>
</dbReference>
<accession>A0ABW5JJC0</accession>
<evidence type="ECO:0000259" key="2">
    <source>
        <dbReference type="Pfam" id="PF02657"/>
    </source>
</evidence>
<dbReference type="Pfam" id="PF02657">
    <property type="entry name" value="SufE"/>
    <property type="match status" value="1"/>
</dbReference>
<gene>
    <name evidence="3" type="ORF">ACFSVN_03200</name>
</gene>
<evidence type="ECO:0000313" key="3">
    <source>
        <dbReference type="EMBL" id="MFD2531447.1"/>
    </source>
</evidence>
<name>A0ABW5JJC0_9BACT</name>
<dbReference type="Gene3D" id="3.90.1010.10">
    <property type="match status" value="1"/>
</dbReference>
<keyword evidence="4" id="KW-1185">Reference proteome</keyword>
<comment type="similarity">
    <text evidence="1">Belongs to the SufE family.</text>
</comment>
<comment type="caution">
    <text evidence="3">The sequence shown here is derived from an EMBL/GenBank/DDBJ whole genome shotgun (WGS) entry which is preliminary data.</text>
</comment>
<feature type="domain" description="Fe-S metabolism associated" evidence="2">
    <location>
        <begin position="12"/>
        <end position="129"/>
    </location>
</feature>
<evidence type="ECO:0000256" key="1">
    <source>
        <dbReference type="ARBA" id="ARBA00010282"/>
    </source>
</evidence>
<dbReference type="PANTHER" id="PTHR43597">
    <property type="entry name" value="SULFUR ACCEPTOR PROTEIN CSDE"/>
    <property type="match status" value="1"/>
</dbReference>
<dbReference type="PANTHER" id="PTHR43597:SF5">
    <property type="entry name" value="SUFE-LIKE PROTEIN 2, CHLOROPLASTIC"/>
    <property type="match status" value="1"/>
</dbReference>
<proteinExistence type="inferred from homology"/>